<feature type="domain" description="Histidine kinase/HSP90-like ATPase" evidence="10">
    <location>
        <begin position="285"/>
        <end position="375"/>
    </location>
</feature>
<keyword evidence="4" id="KW-0808">Transferase</keyword>
<keyword evidence="8" id="KW-0902">Two-component regulatory system</keyword>
<dbReference type="PANTHER" id="PTHR24421:SF10">
    <property type="entry name" value="NITRATE_NITRITE SENSOR PROTEIN NARQ"/>
    <property type="match status" value="1"/>
</dbReference>
<evidence type="ECO:0000256" key="9">
    <source>
        <dbReference type="SAM" id="Phobius"/>
    </source>
</evidence>
<protein>
    <recommendedName>
        <fullName evidence="2">histidine kinase</fullName>
        <ecNumber evidence="2">2.7.13.3</ecNumber>
    </recommendedName>
</protein>
<dbReference type="Pfam" id="PF02518">
    <property type="entry name" value="HATPase_c"/>
    <property type="match status" value="1"/>
</dbReference>
<evidence type="ECO:0000313" key="12">
    <source>
        <dbReference type="Proteomes" id="UP000481109"/>
    </source>
</evidence>
<dbReference type="GO" id="GO:0000155">
    <property type="term" value="F:phosphorelay sensor kinase activity"/>
    <property type="evidence" value="ECO:0007669"/>
    <property type="project" value="InterPro"/>
</dbReference>
<evidence type="ECO:0000256" key="6">
    <source>
        <dbReference type="ARBA" id="ARBA00022777"/>
    </source>
</evidence>
<evidence type="ECO:0000256" key="5">
    <source>
        <dbReference type="ARBA" id="ARBA00022741"/>
    </source>
</evidence>
<evidence type="ECO:0000256" key="1">
    <source>
        <dbReference type="ARBA" id="ARBA00000085"/>
    </source>
</evidence>
<feature type="transmembrane region" description="Helical" evidence="9">
    <location>
        <begin position="110"/>
        <end position="128"/>
    </location>
</feature>
<evidence type="ECO:0000256" key="7">
    <source>
        <dbReference type="ARBA" id="ARBA00022840"/>
    </source>
</evidence>
<keyword evidence="3" id="KW-0597">Phosphoprotein</keyword>
<keyword evidence="9" id="KW-1133">Transmembrane helix</keyword>
<keyword evidence="9" id="KW-0812">Transmembrane</keyword>
<comment type="caution">
    <text evidence="11">The sequence shown here is derived from an EMBL/GenBank/DDBJ whole genome shotgun (WGS) entry which is preliminary data.</text>
</comment>
<feature type="transmembrane region" description="Helical" evidence="9">
    <location>
        <begin position="85"/>
        <end position="103"/>
    </location>
</feature>
<dbReference type="Gene3D" id="3.30.565.10">
    <property type="entry name" value="Histidine kinase-like ATPase, C-terminal domain"/>
    <property type="match status" value="1"/>
</dbReference>
<evidence type="ECO:0000256" key="3">
    <source>
        <dbReference type="ARBA" id="ARBA00022553"/>
    </source>
</evidence>
<dbReference type="GO" id="GO:0005524">
    <property type="term" value="F:ATP binding"/>
    <property type="evidence" value="ECO:0007669"/>
    <property type="project" value="UniProtKB-KW"/>
</dbReference>
<gene>
    <name evidence="11" type="ORF">G6045_20815</name>
</gene>
<comment type="catalytic activity">
    <reaction evidence="1">
        <text>ATP + protein L-histidine = ADP + protein N-phospho-L-histidine.</text>
        <dbReference type="EC" id="2.7.13.3"/>
    </reaction>
</comment>
<keyword evidence="12" id="KW-1185">Reference proteome</keyword>
<sequence>MAVGALAWCAGITYPVLLYIAALNEPELTGARLLPSALLAVLVLPLLLRRPEPALLLVLVGSFAATALAQAHAGSPFRDQQQGWQFAYLQALFTDLAVGFIAATRPRRSAVGAGVLALAGQIAAVPYYRSGADITVSTVLTLTLALATAWLVGYSVAERGRHARALREQAAAQAVTAERLRIARELHDMVAHSIGIIAIQAGVGRRVIDTQPAEARNALGAIESTSRETLSGLRRMLGALRQSESAPLGPAPGLADLERLVVAAQDAGVRVDLRRRGEQRALPPELELSAYRIAQEAVTNVVRHAGVDDCEVTVDFGAEALTVTVTDEGRGAKLGGDGYGLVGMRERVTLLHGSFEAGPRPGGGFRVTARLPVPAEER</sequence>
<dbReference type="GO" id="GO:0016020">
    <property type="term" value="C:membrane"/>
    <property type="evidence" value="ECO:0007669"/>
    <property type="project" value="InterPro"/>
</dbReference>
<evidence type="ECO:0000313" key="11">
    <source>
        <dbReference type="EMBL" id="NGO78086.1"/>
    </source>
</evidence>
<dbReference type="InterPro" id="IPR011712">
    <property type="entry name" value="Sig_transdc_His_kin_sub3_dim/P"/>
</dbReference>
<organism evidence="11 12">
    <name type="scientific">Streptomyces mesophilus</name>
    <dbReference type="NCBI Taxonomy" id="1775132"/>
    <lineage>
        <taxon>Bacteria</taxon>
        <taxon>Bacillati</taxon>
        <taxon>Actinomycetota</taxon>
        <taxon>Actinomycetes</taxon>
        <taxon>Kitasatosporales</taxon>
        <taxon>Streptomycetaceae</taxon>
        <taxon>Streptomyces</taxon>
    </lineage>
</organism>
<name>A0A6G4XKI1_9ACTN</name>
<dbReference type="SUPFAM" id="SSF55874">
    <property type="entry name" value="ATPase domain of HSP90 chaperone/DNA topoisomerase II/histidine kinase"/>
    <property type="match status" value="1"/>
</dbReference>
<dbReference type="EMBL" id="JAAKZW010000087">
    <property type="protein sequence ID" value="NGO78086.1"/>
    <property type="molecule type" value="Genomic_DNA"/>
</dbReference>
<dbReference type="InterPro" id="IPR036890">
    <property type="entry name" value="HATPase_C_sf"/>
</dbReference>
<keyword evidence="6 11" id="KW-0418">Kinase</keyword>
<feature type="transmembrane region" description="Helical" evidence="9">
    <location>
        <begin position="134"/>
        <end position="157"/>
    </location>
</feature>
<dbReference type="Proteomes" id="UP000481109">
    <property type="component" value="Unassembled WGS sequence"/>
</dbReference>
<dbReference type="SMART" id="SM00387">
    <property type="entry name" value="HATPase_c"/>
    <property type="match status" value="1"/>
</dbReference>
<proteinExistence type="predicted"/>
<reference evidence="11 12" key="1">
    <citation type="submission" date="2020-02" db="EMBL/GenBank/DDBJ databases">
        <title>Whole-genome analyses of novel actinobacteria.</title>
        <authorList>
            <person name="Sahin N."/>
            <person name="Tokatli A."/>
        </authorList>
    </citation>
    <scope>NUCLEOTIDE SEQUENCE [LARGE SCALE GENOMIC DNA]</scope>
    <source>
        <strain evidence="11 12">YC504</strain>
    </source>
</reference>
<dbReference type="AlphaFoldDB" id="A0A6G4XKI1"/>
<dbReference type="PANTHER" id="PTHR24421">
    <property type="entry name" value="NITRATE/NITRITE SENSOR PROTEIN NARX-RELATED"/>
    <property type="match status" value="1"/>
</dbReference>
<keyword evidence="7" id="KW-0067">ATP-binding</keyword>
<feature type="transmembrane region" description="Helical" evidence="9">
    <location>
        <begin position="28"/>
        <end position="48"/>
    </location>
</feature>
<dbReference type="GO" id="GO:0046983">
    <property type="term" value="F:protein dimerization activity"/>
    <property type="evidence" value="ECO:0007669"/>
    <property type="project" value="InterPro"/>
</dbReference>
<evidence type="ECO:0000256" key="8">
    <source>
        <dbReference type="ARBA" id="ARBA00023012"/>
    </source>
</evidence>
<evidence type="ECO:0000256" key="2">
    <source>
        <dbReference type="ARBA" id="ARBA00012438"/>
    </source>
</evidence>
<accession>A0A6G4XKI1</accession>
<evidence type="ECO:0000259" key="10">
    <source>
        <dbReference type="SMART" id="SM00387"/>
    </source>
</evidence>
<dbReference type="Gene3D" id="1.20.5.1930">
    <property type="match status" value="1"/>
</dbReference>
<keyword evidence="9" id="KW-0472">Membrane</keyword>
<dbReference type="EC" id="2.7.13.3" evidence="2"/>
<dbReference type="Pfam" id="PF07730">
    <property type="entry name" value="HisKA_3"/>
    <property type="match status" value="1"/>
</dbReference>
<feature type="transmembrane region" description="Helical" evidence="9">
    <location>
        <begin position="55"/>
        <end position="73"/>
    </location>
</feature>
<dbReference type="InterPro" id="IPR050482">
    <property type="entry name" value="Sensor_HK_TwoCompSys"/>
</dbReference>
<keyword evidence="5" id="KW-0547">Nucleotide-binding</keyword>
<dbReference type="InterPro" id="IPR003594">
    <property type="entry name" value="HATPase_dom"/>
</dbReference>
<dbReference type="CDD" id="cd16917">
    <property type="entry name" value="HATPase_UhpB-NarQ-NarX-like"/>
    <property type="match status" value="1"/>
</dbReference>
<evidence type="ECO:0000256" key="4">
    <source>
        <dbReference type="ARBA" id="ARBA00022679"/>
    </source>
</evidence>